<name>A0A956NFN6_UNCEI</name>
<keyword evidence="1" id="KW-0812">Transmembrane</keyword>
<dbReference type="EMBL" id="JAGQHS010000157">
    <property type="protein sequence ID" value="MCA9758278.1"/>
    <property type="molecule type" value="Genomic_DNA"/>
</dbReference>
<dbReference type="AlphaFoldDB" id="A0A956NFN6"/>
<keyword evidence="1" id="KW-1133">Transmembrane helix</keyword>
<protein>
    <recommendedName>
        <fullName evidence="4">MotA/TolQ/ExbB proton channel family protein</fullName>
    </recommendedName>
</protein>
<gene>
    <name evidence="2" type="ORF">KDA27_20960</name>
</gene>
<evidence type="ECO:0000313" key="3">
    <source>
        <dbReference type="Proteomes" id="UP000739538"/>
    </source>
</evidence>
<reference evidence="2" key="2">
    <citation type="journal article" date="2021" name="Microbiome">
        <title>Successional dynamics and alternative stable states in a saline activated sludge microbial community over 9 years.</title>
        <authorList>
            <person name="Wang Y."/>
            <person name="Ye J."/>
            <person name="Ju F."/>
            <person name="Liu L."/>
            <person name="Boyd J.A."/>
            <person name="Deng Y."/>
            <person name="Parks D.H."/>
            <person name="Jiang X."/>
            <person name="Yin X."/>
            <person name="Woodcroft B.J."/>
            <person name="Tyson G.W."/>
            <person name="Hugenholtz P."/>
            <person name="Polz M.F."/>
            <person name="Zhang T."/>
        </authorList>
    </citation>
    <scope>NUCLEOTIDE SEQUENCE</scope>
    <source>
        <strain evidence="2">HKST-UBA02</strain>
    </source>
</reference>
<dbReference type="Proteomes" id="UP000739538">
    <property type="component" value="Unassembled WGS sequence"/>
</dbReference>
<comment type="caution">
    <text evidence="2">The sequence shown here is derived from an EMBL/GenBank/DDBJ whole genome shotgun (WGS) entry which is preliminary data.</text>
</comment>
<sequence length="98" mass="10685">MDRLLQFFAQGGPFMFVIGAVLFAAIAVIVERIYFYQVVCRVDANDLVDTTLQSIDRGQARKALGTLQEGRSPLHALAATAVAGHLDGFTSSRIEEEV</sequence>
<feature type="non-terminal residue" evidence="2">
    <location>
        <position position="98"/>
    </location>
</feature>
<evidence type="ECO:0008006" key="4">
    <source>
        <dbReference type="Google" id="ProtNLM"/>
    </source>
</evidence>
<proteinExistence type="predicted"/>
<evidence type="ECO:0000313" key="2">
    <source>
        <dbReference type="EMBL" id="MCA9758278.1"/>
    </source>
</evidence>
<feature type="transmembrane region" description="Helical" evidence="1">
    <location>
        <begin position="12"/>
        <end position="30"/>
    </location>
</feature>
<accession>A0A956NFN6</accession>
<evidence type="ECO:0000256" key="1">
    <source>
        <dbReference type="SAM" id="Phobius"/>
    </source>
</evidence>
<organism evidence="2 3">
    <name type="scientific">Eiseniibacteriota bacterium</name>
    <dbReference type="NCBI Taxonomy" id="2212470"/>
    <lineage>
        <taxon>Bacteria</taxon>
        <taxon>Candidatus Eiseniibacteriota</taxon>
    </lineage>
</organism>
<reference evidence="2" key="1">
    <citation type="submission" date="2020-04" db="EMBL/GenBank/DDBJ databases">
        <authorList>
            <person name="Zhang T."/>
        </authorList>
    </citation>
    <scope>NUCLEOTIDE SEQUENCE</scope>
    <source>
        <strain evidence="2">HKST-UBA02</strain>
    </source>
</reference>
<keyword evidence="1" id="KW-0472">Membrane</keyword>